<dbReference type="EMBL" id="VSDO01000003">
    <property type="protein sequence ID" value="TYA11900.1"/>
    <property type="molecule type" value="Genomic_DNA"/>
</dbReference>
<dbReference type="GO" id="GO:0000428">
    <property type="term" value="C:DNA-directed RNA polymerase complex"/>
    <property type="evidence" value="ECO:0007669"/>
    <property type="project" value="UniProtKB-KW"/>
</dbReference>
<dbReference type="RefSeq" id="WP_148452969.1">
    <property type="nucleotide sequence ID" value="NZ_BORZ01000011.1"/>
</dbReference>
<proteinExistence type="predicted"/>
<keyword evidence="1" id="KW-0472">Membrane</keyword>
<organism evidence="2 3">
    <name type="scientific">Paenibacillus faecis</name>
    <dbReference type="NCBI Taxonomy" id="862114"/>
    <lineage>
        <taxon>Bacteria</taxon>
        <taxon>Bacillati</taxon>
        <taxon>Bacillota</taxon>
        <taxon>Bacilli</taxon>
        <taxon>Bacillales</taxon>
        <taxon>Paenibacillaceae</taxon>
        <taxon>Paenibacillus</taxon>
    </lineage>
</organism>
<keyword evidence="1" id="KW-0812">Transmembrane</keyword>
<dbReference type="InterPro" id="IPR024596">
    <property type="entry name" value="RNApol_su_b/EpuA"/>
</dbReference>
<dbReference type="Proteomes" id="UP000325218">
    <property type="component" value="Unassembled WGS sequence"/>
</dbReference>
<sequence length="67" mass="7455">MTQENTPSAVKRSGWITVLRIFLILLFLIVALIGGAAVGYVVLGKQDISGILQWNTWRHVFDLVFAP</sequence>
<dbReference type="OrthoDB" id="2990424at2"/>
<name>A0A5D0CQK6_9BACL</name>
<dbReference type="AlphaFoldDB" id="A0A5D0CQK6"/>
<gene>
    <name evidence="2" type="ORF">FRY98_14220</name>
</gene>
<keyword evidence="2" id="KW-0240">DNA-directed RNA polymerase</keyword>
<evidence type="ECO:0000256" key="1">
    <source>
        <dbReference type="SAM" id="Phobius"/>
    </source>
</evidence>
<keyword evidence="1" id="KW-1133">Transmembrane helix</keyword>
<keyword evidence="2" id="KW-0804">Transcription</keyword>
<comment type="caution">
    <text evidence="2">The sequence shown here is derived from an EMBL/GenBank/DDBJ whole genome shotgun (WGS) entry which is preliminary data.</text>
</comment>
<reference evidence="2 3" key="1">
    <citation type="submission" date="2019-08" db="EMBL/GenBank/DDBJ databases">
        <title>Genome sequencing of Paenibacillus faecis DSM 23593(T).</title>
        <authorList>
            <person name="Kook J.-K."/>
            <person name="Park S.-N."/>
            <person name="Lim Y.K."/>
        </authorList>
    </citation>
    <scope>NUCLEOTIDE SEQUENCE [LARGE SCALE GENOMIC DNA]</scope>
    <source>
        <strain evidence="2 3">DSM 23593</strain>
    </source>
</reference>
<evidence type="ECO:0000313" key="2">
    <source>
        <dbReference type="EMBL" id="TYA11900.1"/>
    </source>
</evidence>
<evidence type="ECO:0000313" key="3">
    <source>
        <dbReference type="Proteomes" id="UP000325218"/>
    </source>
</evidence>
<keyword evidence="3" id="KW-1185">Reference proteome</keyword>
<protein>
    <submittedName>
        <fullName evidence="2">DNA-directed RNA polymerase subunit beta</fullName>
    </submittedName>
</protein>
<dbReference type="Pfam" id="PF11772">
    <property type="entry name" value="EpuA"/>
    <property type="match status" value="1"/>
</dbReference>
<feature type="transmembrane region" description="Helical" evidence="1">
    <location>
        <begin position="20"/>
        <end position="43"/>
    </location>
</feature>
<accession>A0A5D0CQK6</accession>